<keyword evidence="1" id="KW-0285">Flavoprotein</keyword>
<evidence type="ECO:0000256" key="1">
    <source>
        <dbReference type="ARBA" id="ARBA00022630"/>
    </source>
</evidence>
<dbReference type="Proteomes" id="UP000636960">
    <property type="component" value="Unassembled WGS sequence"/>
</dbReference>
<dbReference type="PANTHER" id="PTHR23026:SF90">
    <property type="entry name" value="IODOTYROSINE DEIODINASE 1"/>
    <property type="match status" value="1"/>
</dbReference>
<gene>
    <name evidence="4" type="ORF">Ari01nite_31730</name>
</gene>
<name>A0A919MUE6_9ACTN</name>
<comment type="caution">
    <text evidence="4">The sequence shown here is derived from an EMBL/GenBank/DDBJ whole genome shotgun (WGS) entry which is preliminary data.</text>
</comment>
<dbReference type="Gene3D" id="3.40.109.10">
    <property type="entry name" value="NADH Oxidase"/>
    <property type="match status" value="1"/>
</dbReference>
<keyword evidence="3" id="KW-0560">Oxidoreductase</keyword>
<keyword evidence="2" id="KW-0288">FMN</keyword>
<dbReference type="SUPFAM" id="SSF55469">
    <property type="entry name" value="FMN-dependent nitroreductase-like"/>
    <property type="match status" value="2"/>
</dbReference>
<dbReference type="InterPro" id="IPR000415">
    <property type="entry name" value="Nitroreductase-like"/>
</dbReference>
<sequence length="320" mass="34213">MTVLEQAARAAQHAPSVFNTQPWSWRIEGDVMELAADPERRVDSIDAEGRLLLLSCGAALHHARVTLASAGRAATVERLPDPARPHLLARITLGPAVPVDPEAQRLADAITRRRTDRRAFDDRPVGEDELSELRRLVEREGAYLHTVRSDQMGALAVSADLAGAAELDDPAYRADLHHWTDRPDFIGDGVPAATAVQPEPRRVPLRDYAPDGTAGLTAGAGHDRGAAYVVLFGTGDHPADLLSGGEALSALLLRATSDGLATAPLSDAVEVAWPRQLLRGLLAGVGEPFLVVRIGHLPAGTPLPPPAPRRDPRDVITITY</sequence>
<protein>
    <submittedName>
        <fullName evidence="4">NAD(P)H nitroreductase</fullName>
    </submittedName>
</protein>
<dbReference type="InterPro" id="IPR050627">
    <property type="entry name" value="Nitroreductase/BluB"/>
</dbReference>
<reference evidence="4" key="1">
    <citation type="submission" date="2021-01" db="EMBL/GenBank/DDBJ databases">
        <title>Whole genome shotgun sequence of Actinoplanes rishiriensis NBRC 108556.</title>
        <authorList>
            <person name="Komaki H."/>
            <person name="Tamura T."/>
        </authorList>
    </citation>
    <scope>NUCLEOTIDE SEQUENCE</scope>
    <source>
        <strain evidence="4">NBRC 108556</strain>
    </source>
</reference>
<evidence type="ECO:0000313" key="5">
    <source>
        <dbReference type="Proteomes" id="UP000636960"/>
    </source>
</evidence>
<keyword evidence="5" id="KW-1185">Reference proteome</keyword>
<accession>A0A919MUE6</accession>
<dbReference type="GO" id="GO:0016491">
    <property type="term" value="F:oxidoreductase activity"/>
    <property type="evidence" value="ECO:0007669"/>
    <property type="project" value="UniProtKB-KW"/>
</dbReference>
<dbReference type="EMBL" id="BOMV01000034">
    <property type="protein sequence ID" value="GIE95708.1"/>
    <property type="molecule type" value="Genomic_DNA"/>
</dbReference>
<evidence type="ECO:0000256" key="3">
    <source>
        <dbReference type="ARBA" id="ARBA00023002"/>
    </source>
</evidence>
<dbReference type="RefSeq" id="WP_203781992.1">
    <property type="nucleotide sequence ID" value="NZ_BOMV01000034.1"/>
</dbReference>
<proteinExistence type="predicted"/>
<evidence type="ECO:0000256" key="2">
    <source>
        <dbReference type="ARBA" id="ARBA00022643"/>
    </source>
</evidence>
<organism evidence="4 5">
    <name type="scientific">Paractinoplanes rishiriensis</name>
    <dbReference type="NCBI Taxonomy" id="1050105"/>
    <lineage>
        <taxon>Bacteria</taxon>
        <taxon>Bacillati</taxon>
        <taxon>Actinomycetota</taxon>
        <taxon>Actinomycetes</taxon>
        <taxon>Micromonosporales</taxon>
        <taxon>Micromonosporaceae</taxon>
        <taxon>Paractinoplanes</taxon>
    </lineage>
</organism>
<evidence type="ECO:0000313" key="4">
    <source>
        <dbReference type="EMBL" id="GIE95708.1"/>
    </source>
</evidence>
<dbReference type="PANTHER" id="PTHR23026">
    <property type="entry name" value="NADPH NITROREDUCTASE"/>
    <property type="match status" value="1"/>
</dbReference>
<dbReference type="AlphaFoldDB" id="A0A919MUE6"/>
<dbReference type="NCBIfam" id="NF047509">
    <property type="entry name" value="Rv3131_FMN_oxido"/>
    <property type="match status" value="1"/>
</dbReference>